<keyword evidence="8" id="KW-0472">Membrane</keyword>
<dbReference type="Gene3D" id="3.40.50.150">
    <property type="entry name" value="Vaccinia Virus protein VP39"/>
    <property type="match status" value="1"/>
</dbReference>
<dbReference type="PANTHER" id="PTHR44067">
    <property type="entry name" value="S-ADENOSYL-L-METHIONINE-DEPENDENT METHYLTRANSFERASE SUPERFAMILY PROTEIN-RELATED"/>
    <property type="match status" value="1"/>
</dbReference>
<dbReference type="AlphaFoldDB" id="A0ABD2ZCR8"/>
<dbReference type="PANTHER" id="PTHR44067:SF9">
    <property type="entry name" value="F22F7.17 PROTEIN"/>
    <property type="match status" value="1"/>
</dbReference>
<evidence type="ECO:0000256" key="5">
    <source>
        <dbReference type="ARBA" id="ARBA00023180"/>
    </source>
</evidence>
<keyword evidence="5" id="KW-0325">Glycoprotein</keyword>
<evidence type="ECO:0000256" key="2">
    <source>
        <dbReference type="ARBA" id="ARBA00008361"/>
    </source>
</evidence>
<dbReference type="Pfam" id="PF03141">
    <property type="entry name" value="Methyltransf_29"/>
    <property type="match status" value="1"/>
</dbReference>
<dbReference type="InterPro" id="IPR029063">
    <property type="entry name" value="SAM-dependent_MTases_sf"/>
</dbReference>
<feature type="transmembrane region" description="Helical" evidence="8">
    <location>
        <begin position="20"/>
        <end position="38"/>
    </location>
</feature>
<dbReference type="GO" id="GO:0012505">
    <property type="term" value="C:endomembrane system"/>
    <property type="evidence" value="ECO:0007669"/>
    <property type="project" value="UniProtKB-SubCell"/>
</dbReference>
<comment type="subcellular location">
    <subcellularLocation>
        <location evidence="6">Endomembrane system</location>
        <topology evidence="6">Single-pass membrane protein</topology>
    </subcellularLocation>
    <subcellularLocation>
        <location evidence="1">Membrane</location>
        <topology evidence="1">Single-pass type II membrane protein</topology>
    </subcellularLocation>
</comment>
<reference evidence="9 10" key="1">
    <citation type="submission" date="2024-11" db="EMBL/GenBank/DDBJ databases">
        <title>A near-complete genome assembly of Cinchona calisaya.</title>
        <authorList>
            <person name="Lian D.C."/>
            <person name="Zhao X.W."/>
            <person name="Wei L."/>
        </authorList>
    </citation>
    <scope>NUCLEOTIDE SEQUENCE [LARGE SCALE GENOMIC DNA]</scope>
    <source>
        <tissue evidence="9">Nenye</tissue>
    </source>
</reference>
<evidence type="ECO:0000313" key="9">
    <source>
        <dbReference type="EMBL" id="KAL3516075.1"/>
    </source>
</evidence>
<dbReference type="InterPro" id="IPR053223">
    <property type="entry name" value="Prob_Methyltransferase"/>
</dbReference>
<evidence type="ECO:0000256" key="8">
    <source>
        <dbReference type="SAM" id="Phobius"/>
    </source>
</evidence>
<evidence type="ECO:0000256" key="4">
    <source>
        <dbReference type="ARBA" id="ARBA00022968"/>
    </source>
</evidence>
<accession>A0ABD2ZCR8</accession>
<keyword evidence="3" id="KW-0489">Methyltransferase</keyword>
<evidence type="ECO:0000313" key="10">
    <source>
        <dbReference type="Proteomes" id="UP001630127"/>
    </source>
</evidence>
<comment type="caution">
    <text evidence="9">The sequence shown here is derived from an EMBL/GenBank/DDBJ whole genome shotgun (WGS) entry which is preliminary data.</text>
</comment>
<keyword evidence="3" id="KW-0808">Transferase</keyword>
<dbReference type="GO" id="GO:0016020">
    <property type="term" value="C:membrane"/>
    <property type="evidence" value="ECO:0007669"/>
    <property type="project" value="UniProtKB-SubCell"/>
</dbReference>
<keyword evidence="8" id="KW-1133">Transmembrane helix</keyword>
<keyword evidence="10" id="KW-1185">Reference proteome</keyword>
<keyword evidence="8" id="KW-0812">Transmembrane</keyword>
<sequence>MAKKCVPKLRLGRIMGWLQIILGGLVILVSLSSLYRFYSAGFFYQNEDICRHFYGVKDVYEKFDVRSLAARIDEVLDKMDSLQNKLELAVQQMERNKDDLRKGNVSKLEYKRYLEEEVIKPLYSAHIALRQIRLPVIQGNDSSDVKEDPLINFFVTEEVRKYITPKENRVGKINIYGTGKIYNTIGHSCVSMKKELQEYMDYDIGSYCKDDWNLAQKLMVNGCDPLPRRRCLTRASKLYQRPYPINESLWKMPDGRNVRWSNYQCRNFECLSSKNPKRGYSKCTGCFEMDKEKPKWVTNTSLPIDFLIRDVLAIKPGEIRIGLDFGIGTGTFAARMREQNVTIVTSALNLGAPFNEMIALRGLVPLYLTLNQRLPFFDNTLDLIHTTGLMDGWIDLQLLDFILFDWDRVLRPGGLLWIDRFFCNRKDLDDYMYMFLQFRYKKHKWAISPKSKDEVFLSALLEKPPRSL</sequence>
<name>A0ABD2ZCR8_9GENT</name>
<organism evidence="9 10">
    <name type="scientific">Cinchona calisaya</name>
    <dbReference type="NCBI Taxonomy" id="153742"/>
    <lineage>
        <taxon>Eukaryota</taxon>
        <taxon>Viridiplantae</taxon>
        <taxon>Streptophyta</taxon>
        <taxon>Embryophyta</taxon>
        <taxon>Tracheophyta</taxon>
        <taxon>Spermatophyta</taxon>
        <taxon>Magnoliopsida</taxon>
        <taxon>eudicotyledons</taxon>
        <taxon>Gunneridae</taxon>
        <taxon>Pentapetalae</taxon>
        <taxon>asterids</taxon>
        <taxon>lamiids</taxon>
        <taxon>Gentianales</taxon>
        <taxon>Rubiaceae</taxon>
        <taxon>Cinchonoideae</taxon>
        <taxon>Cinchoneae</taxon>
        <taxon>Cinchona</taxon>
    </lineage>
</organism>
<comment type="similarity">
    <text evidence="2">Belongs to the methyltransferase superfamily.</text>
</comment>
<evidence type="ECO:0000256" key="3">
    <source>
        <dbReference type="ARBA" id="ARBA00022603"/>
    </source>
</evidence>
<evidence type="ECO:0000256" key="1">
    <source>
        <dbReference type="ARBA" id="ARBA00004606"/>
    </source>
</evidence>
<evidence type="ECO:0000256" key="6">
    <source>
        <dbReference type="ARBA" id="ARBA00037847"/>
    </source>
</evidence>
<evidence type="ECO:0000256" key="7">
    <source>
        <dbReference type="SAM" id="Coils"/>
    </source>
</evidence>
<proteinExistence type="inferred from homology"/>
<dbReference type="InterPro" id="IPR004159">
    <property type="entry name" value="Put_SAM_MeTrfase"/>
</dbReference>
<evidence type="ECO:0008006" key="11">
    <source>
        <dbReference type="Google" id="ProtNLM"/>
    </source>
</evidence>
<dbReference type="GO" id="GO:0008168">
    <property type="term" value="F:methyltransferase activity"/>
    <property type="evidence" value="ECO:0007669"/>
    <property type="project" value="UniProtKB-KW"/>
</dbReference>
<gene>
    <name evidence="9" type="ORF">ACH5RR_022977</name>
</gene>
<dbReference type="EMBL" id="JBJUIK010000010">
    <property type="protein sequence ID" value="KAL3516075.1"/>
    <property type="molecule type" value="Genomic_DNA"/>
</dbReference>
<dbReference type="Proteomes" id="UP001630127">
    <property type="component" value="Unassembled WGS sequence"/>
</dbReference>
<protein>
    <recommendedName>
        <fullName evidence="11">S-adenosyl-L-methionine-dependent methyltransferase</fullName>
    </recommendedName>
</protein>
<keyword evidence="7" id="KW-0175">Coiled coil</keyword>
<dbReference type="SUPFAM" id="SSF53335">
    <property type="entry name" value="S-adenosyl-L-methionine-dependent methyltransferases"/>
    <property type="match status" value="1"/>
</dbReference>
<keyword evidence="4" id="KW-0735">Signal-anchor</keyword>
<feature type="coiled-coil region" evidence="7">
    <location>
        <begin position="65"/>
        <end position="103"/>
    </location>
</feature>
<dbReference type="GO" id="GO:0032259">
    <property type="term" value="P:methylation"/>
    <property type="evidence" value="ECO:0007669"/>
    <property type="project" value="UniProtKB-KW"/>
</dbReference>